<keyword evidence="4" id="KW-1185">Reference proteome</keyword>
<feature type="transmembrane region" description="Helical" evidence="2">
    <location>
        <begin position="133"/>
        <end position="152"/>
    </location>
</feature>
<dbReference type="EMBL" id="CP118615">
    <property type="protein sequence ID" value="WDZ82558.1"/>
    <property type="molecule type" value="Genomic_DNA"/>
</dbReference>
<gene>
    <name evidence="3" type="ORF">PVK37_18965</name>
</gene>
<sequence length="222" mass="23421">MNEPVTSESYAACLRRLAELTAHAAAQRAEATSWHERQCAAAERAVREATEQVRRAETEVAEATELVERVDAEAAHLWQVLRGRIGAGGRRLGDPPGPARDASGDPLVRLDQARELLDRTRQPGDLPGSVNPLLALCGVLGATVAYAVAMAARAAGERYGGDLAVGLPVIALVVSLLGPLVGLWPAKVLADRRHAVLGPRPMTIVLVAGLLATAFLLVTGLR</sequence>
<evidence type="ECO:0000256" key="1">
    <source>
        <dbReference type="SAM" id="Coils"/>
    </source>
</evidence>
<reference evidence="3 4" key="1">
    <citation type="submission" date="2023-02" db="EMBL/GenBank/DDBJ databases">
        <authorList>
            <person name="Mo P."/>
        </authorList>
    </citation>
    <scope>NUCLEOTIDE SEQUENCE [LARGE SCALE GENOMIC DNA]</scope>
    <source>
        <strain evidence="3 4">HUAS 3</strain>
    </source>
</reference>
<dbReference type="Proteomes" id="UP001219605">
    <property type="component" value="Chromosome"/>
</dbReference>
<accession>A0ABY7ZI56</accession>
<protein>
    <submittedName>
        <fullName evidence="3">Uncharacterized protein</fullName>
    </submittedName>
</protein>
<evidence type="ECO:0000256" key="2">
    <source>
        <dbReference type="SAM" id="Phobius"/>
    </source>
</evidence>
<keyword evidence="2" id="KW-0812">Transmembrane</keyword>
<proteinExistence type="predicted"/>
<feature type="transmembrane region" description="Helical" evidence="2">
    <location>
        <begin position="164"/>
        <end position="184"/>
    </location>
</feature>
<evidence type="ECO:0000313" key="4">
    <source>
        <dbReference type="Proteomes" id="UP001219605"/>
    </source>
</evidence>
<dbReference type="RefSeq" id="WP_275028817.1">
    <property type="nucleotide sequence ID" value="NZ_CP118615.1"/>
</dbReference>
<organism evidence="3 4">
    <name type="scientific">Micromonospora cathayae</name>
    <dbReference type="NCBI Taxonomy" id="3028804"/>
    <lineage>
        <taxon>Bacteria</taxon>
        <taxon>Bacillati</taxon>
        <taxon>Actinomycetota</taxon>
        <taxon>Actinomycetes</taxon>
        <taxon>Micromonosporales</taxon>
        <taxon>Micromonosporaceae</taxon>
        <taxon>Micromonospora</taxon>
    </lineage>
</organism>
<keyword evidence="1" id="KW-0175">Coiled coil</keyword>
<evidence type="ECO:0000313" key="3">
    <source>
        <dbReference type="EMBL" id="WDZ82558.1"/>
    </source>
</evidence>
<name>A0ABY7ZI56_9ACTN</name>
<keyword evidence="2" id="KW-1133">Transmembrane helix</keyword>
<feature type="coiled-coil region" evidence="1">
    <location>
        <begin position="39"/>
        <end position="73"/>
    </location>
</feature>
<feature type="transmembrane region" description="Helical" evidence="2">
    <location>
        <begin position="204"/>
        <end position="221"/>
    </location>
</feature>
<keyword evidence="2" id="KW-0472">Membrane</keyword>